<dbReference type="HOGENOM" id="CLU_000445_107_27_9"/>
<evidence type="ECO:0000256" key="4">
    <source>
        <dbReference type="SAM" id="Coils"/>
    </source>
</evidence>
<protein>
    <submittedName>
        <fullName evidence="8">Methyl-accepting chemotaxis protein</fullName>
    </submittedName>
</protein>
<keyword evidence="1 3" id="KW-0807">Transducer</keyword>
<keyword evidence="4" id="KW-0175">Coiled coil</keyword>
<dbReference type="SUPFAM" id="SSF158472">
    <property type="entry name" value="HAMP domain-like"/>
    <property type="match status" value="1"/>
</dbReference>
<dbReference type="Pfam" id="PF12729">
    <property type="entry name" value="4HB_MCP_1"/>
    <property type="match status" value="1"/>
</dbReference>
<dbReference type="InterPro" id="IPR004089">
    <property type="entry name" value="MCPsignal_dom"/>
</dbReference>
<evidence type="ECO:0000256" key="3">
    <source>
        <dbReference type="PROSITE-ProRule" id="PRU00284"/>
    </source>
</evidence>
<dbReference type="GO" id="GO:0007165">
    <property type="term" value="P:signal transduction"/>
    <property type="evidence" value="ECO:0007669"/>
    <property type="project" value="UniProtKB-KW"/>
</dbReference>
<dbReference type="Proteomes" id="UP000000417">
    <property type="component" value="Chromosome"/>
</dbReference>
<dbReference type="AlphaFoldDB" id="Q67QH5"/>
<dbReference type="Gene3D" id="1.10.287.950">
    <property type="entry name" value="Methyl-accepting chemotaxis protein"/>
    <property type="match status" value="1"/>
</dbReference>
<feature type="coiled-coil region" evidence="4">
    <location>
        <begin position="577"/>
        <end position="629"/>
    </location>
</feature>
<dbReference type="Gene3D" id="6.10.340.10">
    <property type="match status" value="1"/>
</dbReference>
<comment type="similarity">
    <text evidence="2">Belongs to the methyl-accepting chemotaxis (MCP) protein family.</text>
</comment>
<feature type="domain" description="Methyl-accepting transducer" evidence="6">
    <location>
        <begin position="321"/>
        <end position="578"/>
    </location>
</feature>
<dbReference type="GO" id="GO:0016020">
    <property type="term" value="C:membrane"/>
    <property type="evidence" value="ECO:0007669"/>
    <property type="project" value="InterPro"/>
</dbReference>
<dbReference type="Pfam" id="PF00672">
    <property type="entry name" value="HAMP"/>
    <property type="match status" value="1"/>
</dbReference>
<evidence type="ECO:0000256" key="2">
    <source>
        <dbReference type="ARBA" id="ARBA00029447"/>
    </source>
</evidence>
<keyword evidence="9" id="KW-1185">Reference proteome</keyword>
<dbReference type="PROSITE" id="PS50885">
    <property type="entry name" value="HAMP"/>
    <property type="match status" value="1"/>
</dbReference>
<sequence>MAAATFTGGVSMQTHLRTRASIFAKVLFALFVVILLLCTVGIWSYLSMEDVISSVTTIERRETLVDGSREIKADLLLQLAYIRDFIIFADEQALDSLEAASADLMATLDRMIATANVEETRNQFRSIQATQVEYDAILQQVESLVRRGDREQAAAVLRDEAYPKMNDMLDVADAIIVKVSRNAAETRNTVRADAARMQIGLLVTMAVGLVAGVVIAVVAARAITQRIQRLAEAATRMAGGDLSLSELPVNSGDEVGRTVEAFNTMLRNLRAMVRDIGAASETVMSASEQLSAAADQAARAAAGSSQAITQVAAGSSEQATSTAQTNQLVEQLRGAIQQIAASSRGSAVEVQEAATRQVRMAEELQRMSASAAGTAQVALQTEQRARAAAAVVERALREIEQVGAVVGTSADRIQELDRLSEQVGSITDVISSIADQTNLLALNAAIEAARAGEHGRGFAVVADEVRKLAEQSAASAREIADLISNIQTGTAEAVRAMSQGTERLAATNQLAAEAGSALEEILGAVQQAAEEAQRIAEKARQAKERAAAAMRTFNAVAAMTEENTAMSEEMDAGAAEVASAVNRIARLSEENAAAAEQVSASVEELTASAEQVASSARELRQTAAELQARVRRFRL</sequence>
<keyword evidence="5" id="KW-1133">Transmembrane helix</keyword>
<gene>
    <name evidence="8" type="ordered locus">STH1083</name>
</gene>
<evidence type="ECO:0000259" key="6">
    <source>
        <dbReference type="PROSITE" id="PS50111"/>
    </source>
</evidence>
<feature type="domain" description="HAMP" evidence="7">
    <location>
        <begin position="221"/>
        <end position="274"/>
    </location>
</feature>
<keyword evidence="5" id="KW-0812">Transmembrane</keyword>
<dbReference type="STRING" id="292459.STH1083"/>
<dbReference type="KEGG" id="sth:STH1083"/>
<dbReference type="SUPFAM" id="SSF58104">
    <property type="entry name" value="Methyl-accepting chemotaxis protein (MCP) signaling domain"/>
    <property type="match status" value="3"/>
</dbReference>
<dbReference type="CDD" id="cd06225">
    <property type="entry name" value="HAMP"/>
    <property type="match status" value="1"/>
</dbReference>
<reference evidence="8 9" key="1">
    <citation type="journal article" date="2004" name="Nucleic Acids Res.">
        <title>Genome sequence of Symbiobacterium thermophilum, an uncultivable bacterium that depends on microbial commensalism.</title>
        <authorList>
            <person name="Ueda K."/>
            <person name="Yamashita A."/>
            <person name="Ishikawa J."/>
            <person name="Shimada M."/>
            <person name="Watsuji T."/>
            <person name="Morimura K."/>
            <person name="Ikeda H."/>
            <person name="Hattori M."/>
            <person name="Beppu T."/>
        </authorList>
    </citation>
    <scope>NUCLEOTIDE SEQUENCE [LARGE SCALE GENOMIC DNA]</scope>
    <source>
        <strain evidence="9">T / IAM 14863</strain>
    </source>
</reference>
<dbReference type="EMBL" id="AP006840">
    <property type="protein sequence ID" value="BAD40068.1"/>
    <property type="molecule type" value="Genomic_DNA"/>
</dbReference>
<dbReference type="PANTHER" id="PTHR32089:SF112">
    <property type="entry name" value="LYSOZYME-LIKE PROTEIN-RELATED"/>
    <property type="match status" value="1"/>
</dbReference>
<organism evidence="8 9">
    <name type="scientific">Symbiobacterium thermophilum (strain DSM 24528 / JCM 14929 / IAM 14863 / T)</name>
    <dbReference type="NCBI Taxonomy" id="292459"/>
    <lineage>
        <taxon>Bacteria</taxon>
        <taxon>Bacillati</taxon>
        <taxon>Bacillota</taxon>
        <taxon>Clostridia</taxon>
        <taxon>Eubacteriales</taxon>
        <taxon>Symbiobacteriaceae</taxon>
        <taxon>Symbiobacterium</taxon>
    </lineage>
</organism>
<proteinExistence type="inferred from homology"/>
<accession>Q67QH5</accession>
<dbReference type="InterPro" id="IPR024478">
    <property type="entry name" value="HlyB_4HB_MCP"/>
</dbReference>
<evidence type="ECO:0000313" key="8">
    <source>
        <dbReference type="EMBL" id="BAD40068.1"/>
    </source>
</evidence>
<feature type="coiled-coil region" evidence="4">
    <location>
        <begin position="518"/>
        <end position="552"/>
    </location>
</feature>
<evidence type="ECO:0000259" key="7">
    <source>
        <dbReference type="PROSITE" id="PS50885"/>
    </source>
</evidence>
<dbReference type="SMART" id="SM00283">
    <property type="entry name" value="MA"/>
    <property type="match status" value="1"/>
</dbReference>
<dbReference type="PANTHER" id="PTHR32089">
    <property type="entry name" value="METHYL-ACCEPTING CHEMOTAXIS PROTEIN MCPB"/>
    <property type="match status" value="1"/>
</dbReference>
<name>Q67QH5_SYMTH</name>
<keyword evidence="5" id="KW-0472">Membrane</keyword>
<feature type="transmembrane region" description="Helical" evidence="5">
    <location>
        <begin position="199"/>
        <end position="220"/>
    </location>
</feature>
<evidence type="ECO:0000256" key="1">
    <source>
        <dbReference type="ARBA" id="ARBA00023224"/>
    </source>
</evidence>
<evidence type="ECO:0000313" key="9">
    <source>
        <dbReference type="Proteomes" id="UP000000417"/>
    </source>
</evidence>
<feature type="transmembrane region" description="Helical" evidence="5">
    <location>
        <begin position="22"/>
        <end position="46"/>
    </location>
</feature>
<evidence type="ECO:0000256" key="5">
    <source>
        <dbReference type="SAM" id="Phobius"/>
    </source>
</evidence>
<dbReference type="eggNOG" id="COG0840">
    <property type="taxonomic scope" value="Bacteria"/>
</dbReference>
<dbReference type="InterPro" id="IPR003660">
    <property type="entry name" value="HAMP_dom"/>
</dbReference>
<dbReference type="SMART" id="SM00304">
    <property type="entry name" value="HAMP"/>
    <property type="match status" value="1"/>
</dbReference>
<dbReference type="Pfam" id="PF00015">
    <property type="entry name" value="MCPsignal"/>
    <property type="match status" value="1"/>
</dbReference>
<dbReference type="PROSITE" id="PS50111">
    <property type="entry name" value="CHEMOTAXIS_TRANSDUC_2"/>
    <property type="match status" value="1"/>
</dbReference>